<evidence type="ECO:0000256" key="2">
    <source>
        <dbReference type="ARBA" id="ARBA00022679"/>
    </source>
</evidence>
<comment type="caution">
    <text evidence="4">The sequence shown here is derived from an EMBL/GenBank/DDBJ whole genome shotgun (WGS) entry which is preliminary data.</text>
</comment>
<dbReference type="PANTHER" id="PTHR11877">
    <property type="entry name" value="HYDROXYMETHYLGLUTARYL-COA SYNTHASE"/>
    <property type="match status" value="1"/>
</dbReference>
<feature type="non-terminal residue" evidence="4">
    <location>
        <position position="1"/>
    </location>
</feature>
<reference evidence="4" key="1">
    <citation type="submission" date="2023-03" db="EMBL/GenBank/DDBJ databases">
        <title>Massive genome expansion in bonnet fungi (Mycena s.s.) driven by repeated elements and novel gene families across ecological guilds.</title>
        <authorList>
            <consortium name="Lawrence Berkeley National Laboratory"/>
            <person name="Harder C.B."/>
            <person name="Miyauchi S."/>
            <person name="Viragh M."/>
            <person name="Kuo A."/>
            <person name="Thoen E."/>
            <person name="Andreopoulos B."/>
            <person name="Lu D."/>
            <person name="Skrede I."/>
            <person name="Drula E."/>
            <person name="Henrissat B."/>
            <person name="Morin E."/>
            <person name="Kohler A."/>
            <person name="Barry K."/>
            <person name="LaButti K."/>
            <person name="Morin E."/>
            <person name="Salamov A."/>
            <person name="Lipzen A."/>
            <person name="Mereny Z."/>
            <person name="Hegedus B."/>
            <person name="Baldrian P."/>
            <person name="Stursova M."/>
            <person name="Weitz H."/>
            <person name="Taylor A."/>
            <person name="Grigoriev I.V."/>
            <person name="Nagy L.G."/>
            <person name="Martin F."/>
            <person name="Kauserud H."/>
        </authorList>
    </citation>
    <scope>NUCLEOTIDE SEQUENCE</scope>
    <source>
        <strain evidence="4">CBHHK200</strain>
    </source>
</reference>
<dbReference type="GO" id="GO:0030639">
    <property type="term" value="P:polyketide biosynthetic process"/>
    <property type="evidence" value="ECO:0007669"/>
    <property type="project" value="TreeGrafter"/>
</dbReference>
<name>A0AAD6T1Q5_9AGAR</name>
<dbReference type="EMBL" id="JARJCM010000035">
    <property type="protein sequence ID" value="KAJ7037724.1"/>
    <property type="molecule type" value="Genomic_DNA"/>
</dbReference>
<dbReference type="SUPFAM" id="SSF53901">
    <property type="entry name" value="Thiolase-like"/>
    <property type="match status" value="2"/>
</dbReference>
<dbReference type="PANTHER" id="PTHR11877:SF46">
    <property type="entry name" value="TYPE III POLYKETIDE SYNTHASE A"/>
    <property type="match status" value="1"/>
</dbReference>
<dbReference type="Gene3D" id="3.40.47.10">
    <property type="match status" value="2"/>
</dbReference>
<evidence type="ECO:0000313" key="5">
    <source>
        <dbReference type="Proteomes" id="UP001218188"/>
    </source>
</evidence>
<dbReference type="InterPro" id="IPR011141">
    <property type="entry name" value="Polyketide_synthase_type-III"/>
</dbReference>
<accession>A0AAD6T1Q5</accession>
<sequence>LAVDEITHVVSTTCTNSSNPGFDVFLAQEPNRNWVLPSLHGVGVRQRSCGSVPCRESVLLVSCHLAQRNCPALVAACEITSSMRRDELERISRDQEIRIGVTLFRDGASALIPSFNPEGGVFPKLSKGIYELVNWMHLTVPDTHSDLRIDVDASGFKATLSAYILSLTAPLLLRSCTTLPNKSAMPTLPSEPQDFDWAVHPEGAVILSAIQTAMNINKDEMKAIWEVYENDRNTSSVTVLSVLDTLRMQPGRE</sequence>
<evidence type="ECO:0000259" key="3">
    <source>
        <dbReference type="Pfam" id="PF02797"/>
    </source>
</evidence>
<evidence type="ECO:0000256" key="1">
    <source>
        <dbReference type="ARBA" id="ARBA00005531"/>
    </source>
</evidence>
<organism evidence="4 5">
    <name type="scientific">Mycena alexandri</name>
    <dbReference type="NCBI Taxonomy" id="1745969"/>
    <lineage>
        <taxon>Eukaryota</taxon>
        <taxon>Fungi</taxon>
        <taxon>Dikarya</taxon>
        <taxon>Basidiomycota</taxon>
        <taxon>Agaricomycotina</taxon>
        <taxon>Agaricomycetes</taxon>
        <taxon>Agaricomycetidae</taxon>
        <taxon>Agaricales</taxon>
        <taxon>Marasmiineae</taxon>
        <taxon>Mycenaceae</taxon>
        <taxon>Mycena</taxon>
    </lineage>
</organism>
<evidence type="ECO:0000313" key="4">
    <source>
        <dbReference type="EMBL" id="KAJ7037724.1"/>
    </source>
</evidence>
<protein>
    <recommendedName>
        <fullName evidence="3">Chalcone/stilbene synthase C-terminal domain-containing protein</fullName>
    </recommendedName>
</protein>
<proteinExistence type="inferred from homology"/>
<dbReference type="InterPro" id="IPR012328">
    <property type="entry name" value="Chalcone/stilbene_synt_C"/>
</dbReference>
<dbReference type="Proteomes" id="UP001218188">
    <property type="component" value="Unassembled WGS sequence"/>
</dbReference>
<comment type="similarity">
    <text evidence="1">Belongs to the thiolase-like superfamily. Chalcone/stilbene synthases family.</text>
</comment>
<gene>
    <name evidence="4" type="ORF">C8F04DRAFT_1328872</name>
</gene>
<dbReference type="InterPro" id="IPR016039">
    <property type="entry name" value="Thiolase-like"/>
</dbReference>
<feature type="domain" description="Chalcone/stilbene synthase C-terminal" evidence="3">
    <location>
        <begin position="191"/>
        <end position="248"/>
    </location>
</feature>
<dbReference type="Pfam" id="PF02797">
    <property type="entry name" value="Chal_sti_synt_C"/>
    <property type="match status" value="1"/>
</dbReference>
<feature type="non-terminal residue" evidence="4">
    <location>
        <position position="253"/>
    </location>
</feature>
<keyword evidence="2" id="KW-0808">Transferase</keyword>
<dbReference type="AlphaFoldDB" id="A0AAD6T1Q5"/>
<keyword evidence="5" id="KW-1185">Reference proteome</keyword>
<dbReference type="GO" id="GO:0016747">
    <property type="term" value="F:acyltransferase activity, transferring groups other than amino-acyl groups"/>
    <property type="evidence" value="ECO:0007669"/>
    <property type="project" value="InterPro"/>
</dbReference>